<organism evidence="1 2">
    <name type="scientific">Slackia heliotrinireducens (strain ATCC 29202 / DSM 20476 / NCTC 11029 / RHS 1)</name>
    <name type="common">Peptococcus heliotrinreducens</name>
    <dbReference type="NCBI Taxonomy" id="471855"/>
    <lineage>
        <taxon>Bacteria</taxon>
        <taxon>Bacillati</taxon>
        <taxon>Actinomycetota</taxon>
        <taxon>Coriobacteriia</taxon>
        <taxon>Eggerthellales</taxon>
        <taxon>Eggerthellaceae</taxon>
        <taxon>Slackia</taxon>
    </lineage>
</organism>
<proteinExistence type="predicted"/>
<reference evidence="1 2" key="1">
    <citation type="journal article" date="2009" name="Stand. Genomic Sci.">
        <title>Complete genome sequence of Slackia heliotrinireducens type strain (RHS 1).</title>
        <authorList>
            <person name="Pukall R."/>
            <person name="Lapidus A."/>
            <person name="Nolan M."/>
            <person name="Copeland A."/>
            <person name="Glavina Del Rio T."/>
            <person name="Lucas S."/>
            <person name="Chen F."/>
            <person name="Tice H."/>
            <person name="Cheng J.F."/>
            <person name="Chertkov O."/>
            <person name="Bruce D."/>
            <person name="Goodwin L."/>
            <person name="Kuske C."/>
            <person name="Brettin T."/>
            <person name="Detter J.C."/>
            <person name="Han C."/>
            <person name="Pitluck S."/>
            <person name="Pati A."/>
            <person name="Mavrommatis K."/>
            <person name="Ivanova N."/>
            <person name="Ovchinnikova G."/>
            <person name="Chen A."/>
            <person name="Palaniappan K."/>
            <person name="Schneider S."/>
            <person name="Rohde M."/>
            <person name="Chain P."/>
            <person name="D'haeseleer P."/>
            <person name="Goker M."/>
            <person name="Bristow J."/>
            <person name="Eisen J.A."/>
            <person name="Markowitz V."/>
            <person name="Kyrpides N.C."/>
            <person name="Klenk H.P."/>
            <person name="Hugenholtz P."/>
        </authorList>
    </citation>
    <scope>NUCLEOTIDE SEQUENCE [LARGE SCALE GENOMIC DNA]</scope>
    <source>
        <strain evidence="2">ATCC 29202 / DSM 20476 / NCTC 11029 / RHS 1</strain>
    </source>
</reference>
<dbReference type="EMBL" id="CP001684">
    <property type="protein sequence ID" value="ACV22129.1"/>
    <property type="molecule type" value="Genomic_DNA"/>
</dbReference>
<dbReference type="Proteomes" id="UP000002026">
    <property type="component" value="Chromosome"/>
</dbReference>
<keyword evidence="2" id="KW-1185">Reference proteome</keyword>
<evidence type="ECO:0000313" key="1">
    <source>
        <dbReference type="EMBL" id="ACV22129.1"/>
    </source>
</evidence>
<gene>
    <name evidence="1" type="ordered locus">Shel_10940</name>
</gene>
<dbReference type="HOGENOM" id="CLU_1991205_0_0_11"/>
<dbReference type="AlphaFoldDB" id="C7N5E4"/>
<sequence length="125" mass="13280">MQIFPGHQGMKQCHARRGVAHHALNANLILSPLTMDRAILAVSLVAERTCLGASGRRFHGRAAFRAQAIAIALNVPMVPIAIDSADGAKRAPISVFSLFHKADCSKPQSLFPIAFASADDAKPPS</sequence>
<protein>
    <submittedName>
        <fullName evidence="1">Uncharacterized protein</fullName>
    </submittedName>
</protein>
<dbReference type="STRING" id="471855.Shel_10940"/>
<accession>C7N5E4</accession>
<evidence type="ECO:0000313" key="2">
    <source>
        <dbReference type="Proteomes" id="UP000002026"/>
    </source>
</evidence>
<name>C7N5E4_SLAHD</name>
<dbReference type="KEGG" id="shi:Shel_10940"/>